<feature type="transmembrane region" description="Helical" evidence="10">
    <location>
        <begin position="252"/>
        <end position="274"/>
    </location>
</feature>
<evidence type="ECO:0000256" key="4">
    <source>
        <dbReference type="ARBA" id="ARBA00022475"/>
    </source>
</evidence>
<dbReference type="Pfam" id="PF00083">
    <property type="entry name" value="Sugar_tr"/>
    <property type="match status" value="1"/>
</dbReference>
<keyword evidence="8 10" id="KW-0472">Membrane</keyword>
<dbReference type="InterPro" id="IPR036259">
    <property type="entry name" value="MFS_trans_sf"/>
</dbReference>
<keyword evidence="13" id="KW-1185">Reference proteome</keyword>
<protein>
    <submittedName>
        <fullName evidence="12">MFS transporter, sugar porter (SP) family</fullName>
    </submittedName>
</protein>
<dbReference type="FunFam" id="1.20.1250.20:FF:000122">
    <property type="entry name" value="D-xylose transporter XylE"/>
    <property type="match status" value="1"/>
</dbReference>
<evidence type="ECO:0000256" key="5">
    <source>
        <dbReference type="ARBA" id="ARBA00022597"/>
    </source>
</evidence>
<feature type="transmembrane region" description="Helical" evidence="10">
    <location>
        <begin position="381"/>
        <end position="405"/>
    </location>
</feature>
<keyword evidence="3 9" id="KW-0813">Transport</keyword>
<dbReference type="PROSITE" id="PS50850">
    <property type="entry name" value="MFS"/>
    <property type="match status" value="1"/>
</dbReference>
<sequence>MTATQQSVTFKNAYILGISFISALGGYLFGFDFAVIAGALPFLRPEFELNAWWEGFLTGSLALGCIVGCLIAGGFSERYGRKPGLMLAAFIFAVSSLGMAFSSGLTLFVVMRFAAGIGVGMASMLSPLYIAEVSPANIRGRNVAINQLTIVVGILTTNLVNYTLADNGPDAWRWMFGLGALPATLFFLGVIWLPESPRWLLKAGKAEEAKKVLNNIGSEVFVEDTCRDIQQSLRGTTKQSFKAVFEKGVRPAVIVGITLAVFQQLCGINVVFNYTSTIFESVGADLDRQLFETVAIGLVNLVFTLIAMWQVDRLGRRPLMLIGSLGLSIVYIVLAYLLQSQAAPSLVSAFVLIAIAMYATSLAPVTWVLISEIFPNRIRGLASSVAIVSLWIAYFILVFTFPVLAEVLGTYGPFYLYAGICLLGFLFVKRKVKETKGQTLEQLEQQLIEH</sequence>
<keyword evidence="4" id="KW-1003">Cell membrane</keyword>
<dbReference type="RefSeq" id="WP_093322434.1">
    <property type="nucleotide sequence ID" value="NZ_FOAF01000001.1"/>
</dbReference>
<dbReference type="InterPro" id="IPR003663">
    <property type="entry name" value="Sugar/inositol_transpt"/>
</dbReference>
<evidence type="ECO:0000256" key="6">
    <source>
        <dbReference type="ARBA" id="ARBA00022692"/>
    </source>
</evidence>
<dbReference type="GO" id="GO:0005886">
    <property type="term" value="C:plasma membrane"/>
    <property type="evidence" value="ECO:0007669"/>
    <property type="project" value="UniProtKB-SubCell"/>
</dbReference>
<dbReference type="PANTHER" id="PTHR48020:SF12">
    <property type="entry name" value="PROTON MYO-INOSITOL COTRANSPORTER"/>
    <property type="match status" value="1"/>
</dbReference>
<evidence type="ECO:0000256" key="1">
    <source>
        <dbReference type="ARBA" id="ARBA00004651"/>
    </source>
</evidence>
<dbReference type="InterPro" id="IPR050814">
    <property type="entry name" value="Myo-inositol_Transporter"/>
</dbReference>
<feature type="transmembrane region" description="Helical" evidence="10">
    <location>
        <begin position="294"/>
        <end position="311"/>
    </location>
</feature>
<dbReference type="NCBIfam" id="TIGR00879">
    <property type="entry name" value="SP"/>
    <property type="match status" value="1"/>
</dbReference>
<feature type="transmembrane region" description="Helical" evidence="10">
    <location>
        <begin position="52"/>
        <end position="73"/>
    </location>
</feature>
<dbReference type="AlphaFoldDB" id="A0A1H7M0M3"/>
<evidence type="ECO:0000259" key="11">
    <source>
        <dbReference type="PROSITE" id="PS50850"/>
    </source>
</evidence>
<keyword evidence="5" id="KW-0762">Sugar transport</keyword>
<accession>A0A1H7M0M3</accession>
<dbReference type="CDD" id="cd17359">
    <property type="entry name" value="MFS_XylE_like"/>
    <property type="match status" value="1"/>
</dbReference>
<dbReference type="OrthoDB" id="9783823at2"/>
<feature type="transmembrane region" description="Helical" evidence="10">
    <location>
        <begin position="171"/>
        <end position="193"/>
    </location>
</feature>
<feature type="transmembrane region" description="Helical" evidence="10">
    <location>
        <begin position="143"/>
        <end position="165"/>
    </location>
</feature>
<dbReference type="Proteomes" id="UP000199421">
    <property type="component" value="Unassembled WGS sequence"/>
</dbReference>
<feature type="transmembrane region" description="Helical" evidence="10">
    <location>
        <begin position="12"/>
        <end position="40"/>
    </location>
</feature>
<dbReference type="InterPro" id="IPR005829">
    <property type="entry name" value="Sugar_transporter_CS"/>
</dbReference>
<gene>
    <name evidence="12" type="ORF">SAMN05661044_01825</name>
</gene>
<feature type="domain" description="Major facilitator superfamily (MFS) profile" evidence="11">
    <location>
        <begin position="18"/>
        <end position="436"/>
    </location>
</feature>
<evidence type="ECO:0000256" key="7">
    <source>
        <dbReference type="ARBA" id="ARBA00022989"/>
    </source>
</evidence>
<dbReference type="InterPro" id="IPR020846">
    <property type="entry name" value="MFS_dom"/>
</dbReference>
<dbReference type="InterPro" id="IPR005828">
    <property type="entry name" value="MFS_sugar_transport-like"/>
</dbReference>
<dbReference type="SUPFAM" id="SSF103473">
    <property type="entry name" value="MFS general substrate transporter"/>
    <property type="match status" value="1"/>
</dbReference>
<proteinExistence type="inferred from homology"/>
<organism evidence="12 13">
    <name type="scientific">Olivibacter domesticus</name>
    <name type="common">Pseudosphingobacterium domesticum</name>
    <dbReference type="NCBI Taxonomy" id="407022"/>
    <lineage>
        <taxon>Bacteria</taxon>
        <taxon>Pseudomonadati</taxon>
        <taxon>Bacteroidota</taxon>
        <taxon>Sphingobacteriia</taxon>
        <taxon>Sphingobacteriales</taxon>
        <taxon>Sphingobacteriaceae</taxon>
        <taxon>Olivibacter</taxon>
    </lineage>
</organism>
<dbReference type="STRING" id="407022.SAMN05661044_01825"/>
<keyword evidence="7 10" id="KW-1133">Transmembrane helix</keyword>
<feature type="transmembrane region" description="Helical" evidence="10">
    <location>
        <begin position="85"/>
        <end position="107"/>
    </location>
</feature>
<evidence type="ECO:0000256" key="2">
    <source>
        <dbReference type="ARBA" id="ARBA00010992"/>
    </source>
</evidence>
<feature type="transmembrane region" description="Helical" evidence="10">
    <location>
        <begin position="345"/>
        <end position="369"/>
    </location>
</feature>
<comment type="similarity">
    <text evidence="2 9">Belongs to the major facilitator superfamily. Sugar transporter (TC 2.A.1.1) family.</text>
</comment>
<dbReference type="PROSITE" id="PS00216">
    <property type="entry name" value="SUGAR_TRANSPORT_1"/>
    <property type="match status" value="2"/>
</dbReference>
<evidence type="ECO:0000256" key="3">
    <source>
        <dbReference type="ARBA" id="ARBA00022448"/>
    </source>
</evidence>
<keyword evidence="6 10" id="KW-0812">Transmembrane</keyword>
<evidence type="ECO:0000256" key="8">
    <source>
        <dbReference type="ARBA" id="ARBA00023136"/>
    </source>
</evidence>
<dbReference type="PANTHER" id="PTHR48020">
    <property type="entry name" value="PROTON MYO-INOSITOL COTRANSPORTER"/>
    <property type="match status" value="1"/>
</dbReference>
<dbReference type="Gene3D" id="1.20.1250.20">
    <property type="entry name" value="MFS general substrate transporter like domains"/>
    <property type="match status" value="2"/>
</dbReference>
<evidence type="ECO:0000313" key="12">
    <source>
        <dbReference type="EMBL" id="SEL04734.1"/>
    </source>
</evidence>
<evidence type="ECO:0000256" key="9">
    <source>
        <dbReference type="RuleBase" id="RU003346"/>
    </source>
</evidence>
<dbReference type="PRINTS" id="PR00171">
    <property type="entry name" value="SUGRTRNSPORT"/>
</dbReference>
<comment type="subcellular location">
    <subcellularLocation>
        <location evidence="1">Cell membrane</location>
        <topology evidence="1">Multi-pass membrane protein</topology>
    </subcellularLocation>
</comment>
<name>A0A1H7M0M3_OLID1</name>
<feature type="transmembrane region" description="Helical" evidence="10">
    <location>
        <begin position="411"/>
        <end position="428"/>
    </location>
</feature>
<dbReference type="EMBL" id="FOAF01000001">
    <property type="protein sequence ID" value="SEL04734.1"/>
    <property type="molecule type" value="Genomic_DNA"/>
</dbReference>
<evidence type="ECO:0000256" key="10">
    <source>
        <dbReference type="SAM" id="Phobius"/>
    </source>
</evidence>
<feature type="transmembrane region" description="Helical" evidence="10">
    <location>
        <begin position="318"/>
        <end position="339"/>
    </location>
</feature>
<evidence type="ECO:0000313" key="13">
    <source>
        <dbReference type="Proteomes" id="UP000199421"/>
    </source>
</evidence>
<feature type="transmembrane region" description="Helical" evidence="10">
    <location>
        <begin position="113"/>
        <end position="131"/>
    </location>
</feature>
<dbReference type="InterPro" id="IPR047984">
    <property type="entry name" value="XylE-like"/>
</dbReference>
<dbReference type="GO" id="GO:0022857">
    <property type="term" value="F:transmembrane transporter activity"/>
    <property type="evidence" value="ECO:0007669"/>
    <property type="project" value="InterPro"/>
</dbReference>
<reference evidence="13" key="1">
    <citation type="submission" date="2016-10" db="EMBL/GenBank/DDBJ databases">
        <authorList>
            <person name="Varghese N."/>
            <person name="Submissions S."/>
        </authorList>
    </citation>
    <scope>NUCLEOTIDE SEQUENCE [LARGE SCALE GENOMIC DNA]</scope>
    <source>
        <strain evidence="13">DSM 18733</strain>
    </source>
</reference>